<dbReference type="AlphaFoldDB" id="A0A0E9QCL1"/>
<feature type="compositionally biased region" description="Polar residues" evidence="1">
    <location>
        <begin position="1"/>
        <end position="15"/>
    </location>
</feature>
<name>A0A0E9QCL1_ANGAN</name>
<dbReference type="EMBL" id="GBXM01094048">
    <property type="protein sequence ID" value="JAH14529.1"/>
    <property type="molecule type" value="Transcribed_RNA"/>
</dbReference>
<organism evidence="2">
    <name type="scientific">Anguilla anguilla</name>
    <name type="common">European freshwater eel</name>
    <name type="synonym">Muraena anguilla</name>
    <dbReference type="NCBI Taxonomy" id="7936"/>
    <lineage>
        <taxon>Eukaryota</taxon>
        <taxon>Metazoa</taxon>
        <taxon>Chordata</taxon>
        <taxon>Craniata</taxon>
        <taxon>Vertebrata</taxon>
        <taxon>Euteleostomi</taxon>
        <taxon>Actinopterygii</taxon>
        <taxon>Neopterygii</taxon>
        <taxon>Teleostei</taxon>
        <taxon>Anguilliformes</taxon>
        <taxon>Anguillidae</taxon>
        <taxon>Anguilla</taxon>
    </lineage>
</organism>
<reference evidence="2" key="2">
    <citation type="journal article" date="2015" name="Fish Shellfish Immunol.">
        <title>Early steps in the European eel (Anguilla anguilla)-Vibrio vulnificus interaction in the gills: Role of the RtxA13 toxin.</title>
        <authorList>
            <person name="Callol A."/>
            <person name="Pajuelo D."/>
            <person name="Ebbesson L."/>
            <person name="Teles M."/>
            <person name="MacKenzie S."/>
            <person name="Amaro C."/>
        </authorList>
    </citation>
    <scope>NUCLEOTIDE SEQUENCE</scope>
</reference>
<protein>
    <submittedName>
        <fullName evidence="2">Uncharacterized protein</fullName>
    </submittedName>
</protein>
<evidence type="ECO:0000313" key="2">
    <source>
        <dbReference type="EMBL" id="JAH14529.1"/>
    </source>
</evidence>
<feature type="region of interest" description="Disordered" evidence="1">
    <location>
        <begin position="1"/>
        <end position="27"/>
    </location>
</feature>
<sequence length="49" mass="5511">MSSPKCRANTLSTDVKGTARHTHPNPDTHTCTLRDTDTYVRCFPIHCSH</sequence>
<reference evidence="2" key="1">
    <citation type="submission" date="2014-11" db="EMBL/GenBank/DDBJ databases">
        <authorList>
            <person name="Amaro Gonzalez C."/>
        </authorList>
    </citation>
    <scope>NUCLEOTIDE SEQUENCE</scope>
</reference>
<evidence type="ECO:0000256" key="1">
    <source>
        <dbReference type="SAM" id="MobiDB-lite"/>
    </source>
</evidence>
<proteinExistence type="predicted"/>
<accession>A0A0E9QCL1</accession>